<dbReference type="Proteomes" id="UP000237423">
    <property type="component" value="Unassembled WGS sequence"/>
</dbReference>
<evidence type="ECO:0000313" key="1">
    <source>
        <dbReference type="EMBL" id="POZ49980.1"/>
    </source>
</evidence>
<evidence type="ECO:0008006" key="3">
    <source>
        <dbReference type="Google" id="ProtNLM"/>
    </source>
</evidence>
<sequence>MSRVRLRRMQDLDDQQAFNAITALSWSLNYCRDYGELCTVLMRCKEALHPGGGLFLQVAHAPHAATQPPDFFVDYEAGPGGPQDIVLKYRFWAADHQTMMAEYNFECISMADSFREVHVLQVADAMLVASAAEEAGFIDLEILEGYGGDPLKKAINPFIFGKV</sequence>
<dbReference type="InterPro" id="IPR029063">
    <property type="entry name" value="SAM-dependent_MTases_sf"/>
</dbReference>
<proteinExistence type="predicted"/>
<dbReference type="AlphaFoldDB" id="A0A2S5CGP2"/>
<gene>
    <name evidence="1" type="ORF">AADEFJLK_04261</name>
</gene>
<accession>A0A2S5CGP2</accession>
<dbReference type="Gene3D" id="2.20.130.10">
    <property type="entry name" value="CAC2371-like domains"/>
    <property type="match status" value="1"/>
</dbReference>
<reference evidence="1 2" key="1">
    <citation type="submission" date="2017-11" db="EMBL/GenBank/DDBJ databases">
        <title>Draft Genome Sequence of Methylobacter psychrotolerans Sph1T, an Obligate Methanotroph from Low-Temperature Environments.</title>
        <authorList>
            <person name="Oshkin I.Y."/>
            <person name="Miroshnikov K."/>
            <person name="Belova S.E."/>
            <person name="Korzhenkov A."/>
            <person name="Toshchakov S.V."/>
            <person name="Dedysh S.N."/>
        </authorList>
    </citation>
    <scope>NUCLEOTIDE SEQUENCE [LARGE SCALE GENOMIC DNA]</scope>
    <source>
        <strain evidence="1 2">Sph1</strain>
    </source>
</reference>
<protein>
    <recommendedName>
        <fullName evidence="3">Methyltransferase type 11 domain-containing protein</fullName>
    </recommendedName>
</protein>
<dbReference type="Gene3D" id="3.40.50.150">
    <property type="entry name" value="Vaccinia Virus protein VP39"/>
    <property type="match status" value="1"/>
</dbReference>
<comment type="caution">
    <text evidence="1">The sequence shown here is derived from an EMBL/GenBank/DDBJ whole genome shotgun (WGS) entry which is preliminary data.</text>
</comment>
<evidence type="ECO:0000313" key="2">
    <source>
        <dbReference type="Proteomes" id="UP000237423"/>
    </source>
</evidence>
<organism evidence="1 2">
    <name type="scientific">Methylovulum psychrotolerans</name>
    <dbReference type="NCBI Taxonomy" id="1704499"/>
    <lineage>
        <taxon>Bacteria</taxon>
        <taxon>Pseudomonadati</taxon>
        <taxon>Pseudomonadota</taxon>
        <taxon>Gammaproteobacteria</taxon>
        <taxon>Methylococcales</taxon>
        <taxon>Methylococcaceae</taxon>
        <taxon>Methylovulum</taxon>
    </lineage>
</organism>
<dbReference type="SUPFAM" id="SSF53335">
    <property type="entry name" value="S-adenosyl-L-methionine-dependent methyltransferases"/>
    <property type="match status" value="1"/>
</dbReference>
<dbReference type="EMBL" id="PGFZ01000018">
    <property type="protein sequence ID" value="POZ49980.1"/>
    <property type="molecule type" value="Genomic_DNA"/>
</dbReference>
<name>A0A2S5CGP2_9GAMM</name>